<feature type="transmembrane region" description="Helical" evidence="1">
    <location>
        <begin position="160"/>
        <end position="180"/>
    </location>
</feature>
<feature type="transmembrane region" description="Helical" evidence="1">
    <location>
        <begin position="129"/>
        <end position="148"/>
    </location>
</feature>
<protein>
    <submittedName>
        <fullName evidence="2">Uncharacterized protein</fullName>
    </submittedName>
</protein>
<name>A0A0S2M152_9MICC</name>
<gene>
    <name evidence="2" type="ORF">AS189_12545</name>
</gene>
<accession>A0A0S2M152</accession>
<reference evidence="3" key="1">
    <citation type="submission" date="2015-11" db="EMBL/GenBank/DDBJ databases">
        <authorList>
            <person name="Kumar R."/>
            <person name="Singh D."/>
            <person name="Swarnkar M.K."/>
            <person name="Singh A.K."/>
            <person name="Kumar S."/>
        </authorList>
    </citation>
    <scope>NUCLEOTIDE SEQUENCE [LARGE SCALE GENOMIC DNA]</scope>
    <source>
        <strain evidence="3">ERGS4:06</strain>
    </source>
</reference>
<organism evidence="2 3">
    <name type="scientific">Arthrobacter alpinus</name>
    <dbReference type="NCBI Taxonomy" id="656366"/>
    <lineage>
        <taxon>Bacteria</taxon>
        <taxon>Bacillati</taxon>
        <taxon>Actinomycetota</taxon>
        <taxon>Actinomycetes</taxon>
        <taxon>Micrococcales</taxon>
        <taxon>Micrococcaceae</taxon>
        <taxon>Arthrobacter</taxon>
    </lineage>
</organism>
<evidence type="ECO:0000256" key="1">
    <source>
        <dbReference type="SAM" id="Phobius"/>
    </source>
</evidence>
<reference evidence="2 3" key="2">
    <citation type="journal article" date="2016" name="J. Biotechnol.">
        <title>Complete genome sequence of Arthrobacter alpinus ERGS4:06, a yellow pigmented bacterium tolerant to cold and radiations isolated from Sikkim Himalaya.</title>
        <authorList>
            <person name="Kumar R."/>
            <person name="Singh D."/>
            <person name="Swarnkar M.K."/>
            <person name="Singh A.K."/>
            <person name="Kumar S."/>
        </authorList>
    </citation>
    <scope>NUCLEOTIDE SEQUENCE [LARGE SCALE GENOMIC DNA]</scope>
    <source>
        <strain evidence="2 3">ERGS4:06</strain>
    </source>
</reference>
<keyword evidence="1" id="KW-0472">Membrane</keyword>
<dbReference type="EMBL" id="CP013200">
    <property type="protein sequence ID" value="ALO67179.1"/>
    <property type="molecule type" value="Genomic_DNA"/>
</dbReference>
<keyword evidence="1" id="KW-1133">Transmembrane helix</keyword>
<feature type="transmembrane region" description="Helical" evidence="1">
    <location>
        <begin position="95"/>
        <end position="117"/>
    </location>
</feature>
<proteinExistence type="predicted"/>
<sequence>MSKTPLLPNQVSVMATAKPQKHKFHAQFFSESAIYGLITVSALIIVTGRYDITAYAMFLKVLLAVVVFWAAHFFANVVAHLSEAPDGAPRFKESFKYAMSHSVGLLLAAVIPLTIVLSGVLDLVNDDTAVWVALWVDVSLLALFGFLSSRSWTRKLHYRFGAALVTTLLGVGIVFLKALIH</sequence>
<feature type="transmembrane region" description="Helical" evidence="1">
    <location>
        <begin position="28"/>
        <end position="46"/>
    </location>
</feature>
<keyword evidence="1" id="KW-0812">Transmembrane</keyword>
<dbReference type="Proteomes" id="UP000059574">
    <property type="component" value="Chromosome"/>
</dbReference>
<evidence type="ECO:0000313" key="3">
    <source>
        <dbReference type="Proteomes" id="UP000059574"/>
    </source>
</evidence>
<feature type="transmembrane region" description="Helical" evidence="1">
    <location>
        <begin position="52"/>
        <end position="74"/>
    </location>
</feature>
<evidence type="ECO:0000313" key="2">
    <source>
        <dbReference type="EMBL" id="ALO67179.1"/>
    </source>
</evidence>
<dbReference type="AlphaFoldDB" id="A0A0S2M152"/>